<evidence type="ECO:0000313" key="10">
    <source>
        <dbReference type="EMBL" id="QLO12912.1"/>
    </source>
</evidence>
<dbReference type="InterPro" id="IPR008638">
    <property type="entry name" value="FhaB/CdiA-like_TPS"/>
</dbReference>
<organism evidence="10 11">
    <name type="scientific">Citrobacter freundii</name>
    <dbReference type="NCBI Taxonomy" id="546"/>
    <lineage>
        <taxon>Bacteria</taxon>
        <taxon>Pseudomonadati</taxon>
        <taxon>Pseudomonadota</taxon>
        <taxon>Gammaproteobacteria</taxon>
        <taxon>Enterobacterales</taxon>
        <taxon>Enterobacteriaceae</taxon>
        <taxon>Citrobacter</taxon>
        <taxon>Citrobacter freundii complex</taxon>
    </lineage>
</organism>
<reference evidence="11" key="1">
    <citation type="submission" date="2020-06" db="EMBL/GenBank/DDBJ databases">
        <title>REHAB project genomes.</title>
        <authorList>
            <person name="Shaw L.P."/>
        </authorList>
    </citation>
    <scope>NUCLEOTIDE SEQUENCE [LARGE SCALE GENOMIC DNA]</scope>
    <source>
        <strain evidence="11">RHBSTW-00398</strain>
    </source>
</reference>
<comment type="similarity">
    <text evidence="6">In the N-terminal section; belongs to the CdiA toxin family.</text>
</comment>
<keyword evidence="2" id="KW-0800">Toxin</keyword>
<dbReference type="EMBL" id="CP055538">
    <property type="protein sequence ID" value="QLO12912.1"/>
    <property type="molecule type" value="Genomic_DNA"/>
</dbReference>
<dbReference type="SUPFAM" id="SSF51126">
    <property type="entry name" value="Pectin lyase-like"/>
    <property type="match status" value="1"/>
</dbReference>
<evidence type="ECO:0000256" key="8">
    <source>
        <dbReference type="SAM" id="SignalP"/>
    </source>
</evidence>
<evidence type="ECO:0000259" key="9">
    <source>
        <dbReference type="SMART" id="SM00912"/>
    </source>
</evidence>
<feature type="domain" description="Filamentous haemagglutinin FhaB/tRNA nuclease CdiA-like TPS" evidence="9">
    <location>
        <begin position="46"/>
        <end position="168"/>
    </location>
</feature>
<proteinExistence type="inferred from homology"/>
<dbReference type="NCBIfam" id="TIGR01901">
    <property type="entry name" value="adhes_NPXG"/>
    <property type="match status" value="1"/>
</dbReference>
<evidence type="ECO:0000313" key="11">
    <source>
        <dbReference type="Proteomes" id="UP000510650"/>
    </source>
</evidence>
<dbReference type="GO" id="GO:0090729">
    <property type="term" value="F:toxin activity"/>
    <property type="evidence" value="ECO:0007669"/>
    <property type="project" value="UniProtKB-KW"/>
</dbReference>
<feature type="region of interest" description="Disordered" evidence="7">
    <location>
        <begin position="2395"/>
        <end position="2419"/>
    </location>
</feature>
<dbReference type="InterPro" id="IPR006914">
    <property type="entry name" value="VENN_dom"/>
</dbReference>
<evidence type="ECO:0000256" key="2">
    <source>
        <dbReference type="ARBA" id="ARBA00022656"/>
    </source>
</evidence>
<dbReference type="InterPro" id="IPR012334">
    <property type="entry name" value="Pectin_lyas_fold"/>
</dbReference>
<dbReference type="Pfam" id="PF04829">
    <property type="entry name" value="PT-VENN"/>
    <property type="match status" value="1"/>
</dbReference>
<dbReference type="Pfam" id="PF13332">
    <property type="entry name" value="Fil_haemagg_2"/>
    <property type="match status" value="5"/>
</dbReference>
<name>A0AAE7KXT0_CITFR</name>
<dbReference type="GO" id="GO:0030430">
    <property type="term" value="C:host cell cytoplasm"/>
    <property type="evidence" value="ECO:0007669"/>
    <property type="project" value="UniProtKB-ARBA"/>
</dbReference>
<protein>
    <submittedName>
        <fullName evidence="10">Hemagglutinin repeat-containing protein</fullName>
    </submittedName>
</protein>
<evidence type="ECO:0000256" key="1">
    <source>
        <dbReference type="ARBA" id="ARBA00004219"/>
    </source>
</evidence>
<accession>A0AAE7KXT0</accession>
<keyword evidence="3 8" id="KW-0732">Signal</keyword>
<gene>
    <name evidence="10" type="ORF">HV183_05410</name>
</gene>
<dbReference type="RefSeq" id="WP_181219043.1">
    <property type="nucleotide sequence ID" value="NZ_CP055538.1"/>
</dbReference>
<dbReference type="FunFam" id="2.160.20.10:FF:000048">
    <property type="entry name" value="tRNA nuclease CdiA"/>
    <property type="match status" value="1"/>
</dbReference>
<feature type="signal peptide" evidence="8">
    <location>
        <begin position="1"/>
        <end position="31"/>
    </location>
</feature>
<evidence type="ECO:0000256" key="6">
    <source>
        <dbReference type="ARBA" id="ARBA00024043"/>
    </source>
</evidence>
<dbReference type="Proteomes" id="UP000510650">
    <property type="component" value="Chromosome"/>
</dbReference>
<keyword evidence="4" id="KW-1266">Target cell cytoplasm</keyword>
<dbReference type="InterPro" id="IPR011050">
    <property type="entry name" value="Pectin_lyase_fold/virulence"/>
</dbReference>
<evidence type="ECO:0000256" key="7">
    <source>
        <dbReference type="SAM" id="MobiDB-lite"/>
    </source>
</evidence>
<dbReference type="InterPro" id="IPR008619">
    <property type="entry name" value="Filamentous_hemagglutn_rpt"/>
</dbReference>
<evidence type="ECO:0000256" key="3">
    <source>
        <dbReference type="ARBA" id="ARBA00022729"/>
    </source>
</evidence>
<dbReference type="Pfam" id="PF05594">
    <property type="entry name" value="Fil_haemagg"/>
    <property type="match status" value="7"/>
</dbReference>
<evidence type="ECO:0000256" key="4">
    <source>
        <dbReference type="ARBA" id="ARBA00022913"/>
    </source>
</evidence>
<sequence>MTKDQIRFSQRVLSGVLSALLATQSLFPAIAATITPVGNTQMDKAANGVPVVNIATPNASGISHNKYNDYNVGKEGLILNNATGQLNQTQLGGIIQNNPNLRSGKEATGIINEVTGNSRSQLQGYTEVAGKAANVMVANPYGITCNGCGFINTPNATLTTGKPVLDANGNLQSLDVSKGSITIEGKGLDGSQSDAVSIIARATEINAALHAKNLSVIAGANRITAKGQVSQLQGEGDVPKIAVDTGALGGMYANRIRLVSSEKGLGVNLGNLNARQGDITLDANGKLTVKSSLASGAVSMKGQEVALSGDHKAGDNLSITSQGAIALTDSALVSDKNLQLTAQGTLVQNGGALTAGQDIVLTAGDIAQQRAAQIDAAGNVSLTGRNHVATQGTVTAGKQLSVKADSLSNSGQWSAGDASRIQGGSVTNSGVMQGKSLDIAATRDVDLSGQLNAADTLTIKGQRISTATDAQVQSGKNIALQAETVNLNGTHAAKNDLTVMANTLTHDGKSSATQMNLNVAQTITQNGTLLADNLSLDSQHIANSGLLQGNAALALHTDNLQNLSGGTIYSLTALALDIPYLTNDGIIATDGDLRLGGLQLINAGDIQADTLELQLRDAVNNSGRLLAHQSAQLTAQTLENSGMLVANTITLEGNTVQNGGLVQGNDSALISAGALTTETTGQWLTGNALTVNAGTVEHAGVMQGNTLTLAADALNNSGVLNGLGGLEGILTGQLTNVGQIQSGGGLSLTANDLISAGRIVGDSLMLAATTLRNNGLWQGANGLALRGDTLSTGTTSLTLSGGALTVDVGTMITQGTLQGQQVAVTSDNWQHAGSLVSLGALTADISNRFALPGGLMSQGAMSLAAQQLNNAGNILSESDITLDGQQLTNTGVVQGNTLTLSQDRIHNQGVLIGLQSLTVAAPQQELMNAAGGSLLTQGMLKVTSGDVTNAGTWQGQSILLNAQSLINSGAIQSADALQLMLVKNLTSAEGSKVTALGNATLQALSLTNNGQWAASHLTLNGTTLDNAGAISGVNGLTLAMNGAVSQQASGSMLTGGALDLNAASVANAGSIQGTTLNITSGALTNGGRLQGDNDATLALSGDLTNLAGGEIVSRQGLTIATPILFNYGVIQGGGNTRLNATTRALNEGRLLSGAELRLTTPQYSGAGWLQATNLILNAATATNNGNWLADSATLTGSQFTNQGTTQAGQLTLNYQQLTNNGTVLGTSQLTVNADRVSQNTAGKLFSGGDLTLNSQSLDAFGQVVALGNLTLKLVNAFTANSTLAAGNTLTVNSEGAIDNRNVMQGQVVNLTAGGQLSNNGQITTGSGTSSLSGSNVALNAAGTVQGGGDIMVTSRDTITVDGFTGTRGTLTLNTPGAIINTALLYAANNMALYADSITNQRGDILAGNSLWMQKDAAGNANREVINTSGTIETQSGDITIKTGHLLNQRDGLVVSNDNTEDLTQQYAWLNEGYADIPLSELILGTDYGYVVSRSCSGGGSPGHGAGPNCSDVAIPLAMKNSPAKEIAISRSTLSVSANGGAGRISAARGMVIQADHLENNASTLLAGGDMSLSGSTLQNQSWTDGTITRYRTYVAEQSGFTWKTPAASVDADRYNSGPIHYIAQGNDREETSGGTAYRAVIQSGGTILANFSQDISNTTTTPSAGGAINTLVTPTLNTLSNQTIDAGVQKQTLADSEAVSVNSPQWNDQLQDALQQINGGTLDAGNVADTTLDTVSTDKNSQINQGEAVDTSAYPLPFGQNGYFVVSDDPQSPYLININPKLNGLGQLDPALFAELNVLLGITPGDAPRETNRAYTDQNQFLGSAYMLDRLNLNPEYDYRFLGDAAFDTRYVSNAMLNQTGSRYINGIGSDLDQMRYLMDSAASAQQSLGLKFGVALTAEQIASLEQSMLWWEAATVNGETVMIPKLYLSPKDITVNNGSVISGNNVQLAGGTITNTGSTLLANNTLTLDSQNSINNLNNGLMQAGGNLDLSAIGDINNISAAISGKTVQLASLDGSINNLTQVEQIDINAWDKYGNVSFKDTLLGTTASITAQDGLSLSAGKNITVTGATLSAGDSLQMNAAGDIAVNANHINDAQSHAGRWTDETSRSSQGWQGSSISAGGDLGINAGNNLNLTASDVNAGGSAVLTAGNDLNLNAATTLENSRDGGSESHRSGLDRTTISAGDNLVLIADQDINAHAAGLAAENDVGLQAGRDVNLLAEATAEGDSYRAKKKTIINESVRQQGTEVASGGDTVIIAGRDVNAQATDVIAQGDIGVAAGRDVNLITATESDYHYEETTKTKKGFLNKKTTHTIEEDSATREKGTLLSGDNVTVAAGNNILVQGSAVVGDGDVALGAGNNVDIIAATNTDTAWRFKETKKSGVMGTGGIGFSIGSSKTTHDLREQGTTQSESFSTVGSTGGNVSITAGQQVHIGGADIIAQKDIAVLGDSVVIEPGHDKRTRDETFEQKSSGLTVALSGAAGSAVNSAVQTSQDAKGESDDRLAALQATKAVLSGAQAVQAAAVARASDKADSGLGISVSLTSQSAKSEQHTQTDTVTGSTLNAGNNLIIAATGSGQSGNSGNILIGGSQIKAGGDTTLVAANDIVLSGAANTQQTTGTNSSSGGGVGVGIGVNADSYGISVFANVNGAKGSEKGNGTAWTETTLDSGGTVSLVSGRDAILNGAQVSGDSVVADIGGDLWMSSAQDSNDYRSKQSSAAAGGSFTYGSMSGSGYISASQDQMKSDYASVQEQTGLFAGDGGFDVTVGGHTQLDGAVIASTATADKNSLDTGTLGFRDIHNEADFTVSHAGASVSAGGGDTGGGFKGNMPVGMVTVVGNSGHAEGTTQAAVSAGTVTVRDSANQQQDVAGLSRDTEHANDSISPIFDKEKEQKRLQEVSHIGDIGSQAADIARTQGELNALEEARKVYPDKTAEELKETQTWRDAQAEYGTGSDFQRGIQAATAALQGLAGGDAGAALAGASAPYLANIIGHDSGLSDDAALIAHAILGGAAAAMQGNSAAAGAAGAVTGELAAKAIMEVMYPDKRVSELSEAEKQTIGMLASLSAGMAGALAGDSTSSAAAGAQSGKNAVENNSLSKKDKVDIFDINPMLKIGIEDADGELLKGGGGVAKNGKASLTAKDSLISSANKPINGQGMSAAARAWEKHAGREGGTFEPLKGNVAQKNESASKFVSDVLSNPGTVRTELSRGGVEYRLPSGQGIRYNSDGSFSGFLDPRR</sequence>
<dbReference type="SMART" id="SM00912">
    <property type="entry name" value="Haemagg_act"/>
    <property type="match status" value="1"/>
</dbReference>
<comment type="subcellular location">
    <subcellularLocation>
        <location evidence="1">Target cell</location>
        <location evidence="1">Target cell cytoplasm</location>
    </subcellularLocation>
</comment>
<evidence type="ECO:0000256" key="5">
    <source>
        <dbReference type="ARBA" id="ARBA00023026"/>
    </source>
</evidence>
<feature type="chain" id="PRO_5042174797" evidence="8">
    <location>
        <begin position="32"/>
        <end position="3236"/>
    </location>
</feature>
<keyword evidence="5" id="KW-0843">Virulence</keyword>
<dbReference type="InterPro" id="IPR025157">
    <property type="entry name" value="Hemagglutinin_rpt"/>
</dbReference>
<dbReference type="GO" id="GO:0004521">
    <property type="term" value="F:RNA endonuclease activity"/>
    <property type="evidence" value="ECO:0007669"/>
    <property type="project" value="UniProtKB-ARBA"/>
</dbReference>
<dbReference type="Gene3D" id="2.160.20.10">
    <property type="entry name" value="Single-stranded right-handed beta-helix, Pectin lyase-like"/>
    <property type="match status" value="1"/>
</dbReference>
<feature type="compositionally biased region" description="Polar residues" evidence="7">
    <location>
        <begin position="2406"/>
        <end position="2419"/>
    </location>
</feature>
<dbReference type="Pfam" id="PF05860">
    <property type="entry name" value="TPS"/>
    <property type="match status" value="1"/>
</dbReference>